<dbReference type="PANTHER" id="PTHR10241">
    <property type="entry name" value="LETHAL 2 GIANT LARVAE PROTEIN"/>
    <property type="match status" value="1"/>
</dbReference>
<sequence>MDKLLWIPESLPCLHDKVLAAAAEAAMSFSTDQRRKQNPAAGIIGGFIKGMKGKAEENAKMRESLTLRAPSEQLESIFSKEPFAEPSIPDLDDPMEELSIDDIEIDDEVAVALAQAASSTSQGNKRTAVEEERAKLFEGSNSADKPRMRTQQEILTKYRFGGDAAAAAAHAKDKLMQRQEKLERISQQTAELQNGAENFASLAQELAKTMENKKWWKL</sequence>
<dbReference type="GO" id="GO:0005737">
    <property type="term" value="C:cytoplasm"/>
    <property type="evidence" value="ECO:0007669"/>
    <property type="project" value="UniProtKB-SubCell"/>
</dbReference>
<dbReference type="InterPro" id="IPR042855">
    <property type="entry name" value="V_SNARE_CC"/>
</dbReference>
<dbReference type="EMBL" id="CM007650">
    <property type="protein sequence ID" value="ONM61050.1"/>
    <property type="molecule type" value="Genomic_DNA"/>
</dbReference>
<reference evidence="3" key="1">
    <citation type="submission" date="2015-12" db="EMBL/GenBank/DDBJ databases">
        <title>Update maize B73 reference genome by single molecule sequencing technologies.</title>
        <authorList>
            <consortium name="Maize Genome Sequencing Project"/>
            <person name="Ware D."/>
        </authorList>
    </citation>
    <scope>NUCLEOTIDE SEQUENCE [LARGE SCALE GENOMIC DNA]</scope>
    <source>
        <tissue evidence="3">Seedling</tissue>
    </source>
</reference>
<evidence type="ECO:0000256" key="2">
    <source>
        <dbReference type="ARBA" id="ARBA00022490"/>
    </source>
</evidence>
<evidence type="ECO:0000313" key="3">
    <source>
        <dbReference type="EMBL" id="ONM61050.1"/>
    </source>
</evidence>
<dbReference type="Gene3D" id="1.20.5.110">
    <property type="match status" value="1"/>
</dbReference>
<keyword evidence="2" id="KW-0963">Cytoplasm</keyword>
<dbReference type="FunFam" id="1.20.5.110:FF:000049">
    <property type="entry name" value="Transducin family protein / WD-40 repeat family protein"/>
    <property type="match status" value="1"/>
</dbReference>
<accession>A0A1D6IPE7</accession>
<dbReference type="CDD" id="cd15873">
    <property type="entry name" value="R-SNARE_STXBP5_6"/>
    <property type="match status" value="1"/>
</dbReference>
<dbReference type="SUPFAM" id="SSF58038">
    <property type="entry name" value="SNARE fusion complex"/>
    <property type="match status" value="1"/>
</dbReference>
<dbReference type="PROSITE" id="PS50892">
    <property type="entry name" value="V_SNARE"/>
    <property type="match status" value="1"/>
</dbReference>
<organism evidence="3">
    <name type="scientific">Zea mays</name>
    <name type="common">Maize</name>
    <dbReference type="NCBI Taxonomy" id="4577"/>
    <lineage>
        <taxon>Eukaryota</taxon>
        <taxon>Viridiplantae</taxon>
        <taxon>Streptophyta</taxon>
        <taxon>Embryophyta</taxon>
        <taxon>Tracheophyta</taxon>
        <taxon>Spermatophyta</taxon>
        <taxon>Magnoliopsida</taxon>
        <taxon>Liliopsida</taxon>
        <taxon>Poales</taxon>
        <taxon>Poaceae</taxon>
        <taxon>PACMAD clade</taxon>
        <taxon>Panicoideae</taxon>
        <taxon>Andropogonodae</taxon>
        <taxon>Andropogoneae</taxon>
        <taxon>Tripsacinae</taxon>
        <taxon>Zea</taxon>
    </lineage>
</organism>
<protein>
    <submittedName>
        <fullName evidence="3">Transducin family protein / WD-40 repeat family protein</fullName>
    </submittedName>
</protein>
<dbReference type="AlphaFoldDB" id="A0A1D6IPE7"/>
<dbReference type="Pfam" id="PF00957">
    <property type="entry name" value="Synaptobrevin"/>
    <property type="match status" value="1"/>
</dbReference>
<dbReference type="PANTHER" id="PTHR10241:SF25">
    <property type="entry name" value="TOMOSYN, ISOFORM C"/>
    <property type="match status" value="1"/>
</dbReference>
<gene>
    <name evidence="3" type="ORF">ZEAMMB73_Zm00001d022584</name>
</gene>
<proteinExistence type="predicted"/>
<comment type="subcellular location">
    <subcellularLocation>
        <location evidence="1">Cytoplasm</location>
    </subcellularLocation>
</comment>
<evidence type="ECO:0000256" key="1">
    <source>
        <dbReference type="ARBA" id="ARBA00004496"/>
    </source>
</evidence>
<name>A0A1D6IPE7_MAIZE</name>